<evidence type="ECO:0000313" key="3">
    <source>
        <dbReference type="Proteomes" id="UP000295122"/>
    </source>
</evidence>
<feature type="chain" id="PRO_5020256595" evidence="1">
    <location>
        <begin position="29"/>
        <end position="152"/>
    </location>
</feature>
<reference evidence="2 3" key="1">
    <citation type="submission" date="2019-03" db="EMBL/GenBank/DDBJ databases">
        <title>Genomic Encyclopedia of Type Strains, Phase IV (KMG-IV): sequencing the most valuable type-strain genomes for metagenomic binning, comparative biology and taxonomic classification.</title>
        <authorList>
            <person name="Goeker M."/>
        </authorList>
    </citation>
    <scope>NUCLEOTIDE SEQUENCE [LARGE SCALE GENOMIC DNA]</scope>
    <source>
        <strain evidence="2 3">DSM 25903</strain>
    </source>
</reference>
<organism evidence="2 3">
    <name type="scientific">Enterovirga rhinocerotis</name>
    <dbReference type="NCBI Taxonomy" id="1339210"/>
    <lineage>
        <taxon>Bacteria</taxon>
        <taxon>Pseudomonadati</taxon>
        <taxon>Pseudomonadota</taxon>
        <taxon>Alphaproteobacteria</taxon>
        <taxon>Hyphomicrobiales</taxon>
        <taxon>Methylobacteriaceae</taxon>
        <taxon>Enterovirga</taxon>
    </lineage>
</organism>
<proteinExistence type="predicted"/>
<dbReference type="RefSeq" id="WP_133768440.1">
    <property type="nucleotide sequence ID" value="NZ_SNZR01000011.1"/>
</dbReference>
<dbReference type="AlphaFoldDB" id="A0A4R7C4W4"/>
<dbReference type="Proteomes" id="UP000295122">
    <property type="component" value="Unassembled WGS sequence"/>
</dbReference>
<dbReference type="OrthoDB" id="9808546at2"/>
<gene>
    <name evidence="2" type="ORF">EV668_0699</name>
</gene>
<evidence type="ECO:0000256" key="1">
    <source>
        <dbReference type="SAM" id="SignalP"/>
    </source>
</evidence>
<comment type="caution">
    <text evidence="2">The sequence shown here is derived from an EMBL/GenBank/DDBJ whole genome shotgun (WGS) entry which is preliminary data.</text>
</comment>
<sequence>MRRLLSSLPRAALAFSAGLLAGAPLVQAREVVPAEKRVIPYAAHLPTCGDPAVLARISAQFAEKESRFWSSSLTLVEYGHIKPLAWRPWGVDTIPRRYCTASVVASNGHRHRIDYAVAEDLGFIGVGWGVTWCVLGLDRNLAYSPSCRMARP</sequence>
<evidence type="ECO:0000313" key="2">
    <source>
        <dbReference type="EMBL" id="TDR93438.1"/>
    </source>
</evidence>
<name>A0A4R7C4W4_9HYPH</name>
<protein>
    <submittedName>
        <fullName evidence="2">Uncharacterized protein</fullName>
    </submittedName>
</protein>
<keyword evidence="1" id="KW-0732">Signal</keyword>
<accession>A0A4R7C4W4</accession>
<dbReference type="EMBL" id="SNZR01000011">
    <property type="protein sequence ID" value="TDR93438.1"/>
    <property type="molecule type" value="Genomic_DNA"/>
</dbReference>
<keyword evidence="3" id="KW-1185">Reference proteome</keyword>
<feature type="signal peptide" evidence="1">
    <location>
        <begin position="1"/>
        <end position="28"/>
    </location>
</feature>